<feature type="transmembrane region" description="Helical" evidence="1">
    <location>
        <begin position="193"/>
        <end position="214"/>
    </location>
</feature>
<evidence type="ECO:0000313" key="2">
    <source>
        <dbReference type="Proteomes" id="UP000095287"/>
    </source>
</evidence>
<dbReference type="Proteomes" id="UP000095287">
    <property type="component" value="Unplaced"/>
</dbReference>
<organism evidence="2 3">
    <name type="scientific">Steinernema glaseri</name>
    <dbReference type="NCBI Taxonomy" id="37863"/>
    <lineage>
        <taxon>Eukaryota</taxon>
        <taxon>Metazoa</taxon>
        <taxon>Ecdysozoa</taxon>
        <taxon>Nematoda</taxon>
        <taxon>Chromadorea</taxon>
        <taxon>Rhabditida</taxon>
        <taxon>Tylenchina</taxon>
        <taxon>Panagrolaimomorpha</taxon>
        <taxon>Strongyloidoidea</taxon>
        <taxon>Steinernematidae</taxon>
        <taxon>Steinernema</taxon>
    </lineage>
</organism>
<sequence length="232" mass="24713">MVANSLESYLVQSPNVGDSGVHRPGLGEESSEVDVEEGGLGRQCVGVSDGAVVGGCQVLLASNSAMASTGSDDSCCCGGCCTYRGGSIAIGLIEFAFSALFIAGAVLSYHKNEDTTSLVLNLIFPVMSAIGALCILFAVFLRGCARAIWVFIILTVVKNVIMLGIVAFQIYLMVEEFGDKEKPWKREHGIIRAVMSSFYVFAAVVDGYFIYVAYRAMSNLTVERQVVTTVTA</sequence>
<proteinExistence type="predicted"/>
<keyword evidence="1" id="KW-0472">Membrane</keyword>
<keyword evidence="1" id="KW-0812">Transmembrane</keyword>
<protein>
    <submittedName>
        <fullName evidence="3">MARVEL domain-containing protein</fullName>
    </submittedName>
</protein>
<keyword evidence="1" id="KW-1133">Transmembrane helix</keyword>
<feature type="transmembrane region" description="Helical" evidence="1">
    <location>
        <begin position="119"/>
        <end position="141"/>
    </location>
</feature>
<feature type="transmembrane region" description="Helical" evidence="1">
    <location>
        <begin position="85"/>
        <end position="107"/>
    </location>
</feature>
<evidence type="ECO:0000313" key="3">
    <source>
        <dbReference type="WBParaSite" id="L893_g31828.t1"/>
    </source>
</evidence>
<name>A0A1I8A0S2_9BILA</name>
<accession>A0A1I8A0S2</accession>
<dbReference type="WBParaSite" id="L893_g31828.t1">
    <property type="protein sequence ID" value="L893_g31828.t1"/>
    <property type="gene ID" value="L893_g31828"/>
</dbReference>
<keyword evidence="2" id="KW-1185">Reference proteome</keyword>
<dbReference type="AlphaFoldDB" id="A0A1I8A0S2"/>
<reference evidence="3" key="1">
    <citation type="submission" date="2016-11" db="UniProtKB">
        <authorList>
            <consortium name="WormBaseParasite"/>
        </authorList>
    </citation>
    <scope>IDENTIFICATION</scope>
</reference>
<feature type="transmembrane region" description="Helical" evidence="1">
    <location>
        <begin position="147"/>
        <end position="172"/>
    </location>
</feature>
<evidence type="ECO:0000256" key="1">
    <source>
        <dbReference type="SAM" id="Phobius"/>
    </source>
</evidence>